<dbReference type="InterPro" id="IPR006221">
    <property type="entry name" value="TrpG/PapA_dom"/>
</dbReference>
<dbReference type="NCBIfam" id="TIGR00566">
    <property type="entry name" value="trpG_papA"/>
    <property type="match status" value="1"/>
</dbReference>
<dbReference type="PRINTS" id="PR00097">
    <property type="entry name" value="ANTSNTHASEII"/>
</dbReference>
<name>A0ABQ6Z0M5_9ENTE</name>
<dbReference type="InterPro" id="IPR017926">
    <property type="entry name" value="GATASE"/>
</dbReference>
<accession>A0ABQ6Z0M5</accession>
<dbReference type="InterPro" id="IPR029062">
    <property type="entry name" value="Class_I_gatase-like"/>
</dbReference>
<gene>
    <name evidence="3" type="ORF">BAU17_12100</name>
</gene>
<dbReference type="PROSITE" id="PS51273">
    <property type="entry name" value="GATASE_TYPE_1"/>
    <property type="match status" value="1"/>
</dbReference>
<dbReference type="PANTHER" id="PTHR43418:SF8">
    <property type="entry name" value="SYNTHASE COMPONENT II, PUTATIVE-RELATED"/>
    <property type="match status" value="1"/>
</dbReference>
<comment type="caution">
    <text evidence="3">The sequence shown here is derived from an EMBL/GenBank/DDBJ whole genome shotgun (WGS) entry which is preliminary data.</text>
</comment>
<evidence type="ECO:0000313" key="3">
    <source>
        <dbReference type="EMBL" id="KAF1304308.1"/>
    </source>
</evidence>
<protein>
    <submittedName>
        <fullName evidence="3">Anthranilate synthase component II</fullName>
    </submittedName>
</protein>
<dbReference type="Proteomes" id="UP000782705">
    <property type="component" value="Unassembled WGS sequence"/>
</dbReference>
<evidence type="ECO:0000256" key="1">
    <source>
        <dbReference type="ARBA" id="ARBA00022962"/>
    </source>
</evidence>
<keyword evidence="1" id="KW-0315">Glutamine amidotransferase</keyword>
<dbReference type="InterPro" id="IPR050472">
    <property type="entry name" value="Anth_synth/Amidotransfase"/>
</dbReference>
<keyword evidence="4" id="KW-1185">Reference proteome</keyword>
<reference evidence="3 4" key="1">
    <citation type="submission" date="2016-06" db="EMBL/GenBank/DDBJ databases">
        <title>Four novel species of enterococci isolated from chicken manure.</title>
        <authorList>
            <person name="Van Tyne D."/>
        </authorList>
    </citation>
    <scope>NUCLEOTIDE SEQUENCE [LARGE SCALE GENOMIC DNA]</scope>
    <source>
        <strain evidence="3 4">CU12B</strain>
    </source>
</reference>
<proteinExistence type="predicted"/>
<organism evidence="3 4">
    <name type="scientific">Candidatus Enterococcus willemsii</name>
    <dbReference type="NCBI Taxonomy" id="1857215"/>
    <lineage>
        <taxon>Bacteria</taxon>
        <taxon>Bacillati</taxon>
        <taxon>Bacillota</taxon>
        <taxon>Bacilli</taxon>
        <taxon>Lactobacillales</taxon>
        <taxon>Enterococcaceae</taxon>
        <taxon>Enterococcus</taxon>
    </lineage>
</organism>
<sequence length="186" mass="20709">MILLVDNYDSFTHNLAHQFDTELVILRNDDAKLLEVAAEAEAIVFSPGPGRPDEAGLMEEIIRQFYQTKPMLGICLGHQALGEVFGGKISVAEKIMHGKISQLTHQQQGLFQDVTANTDIMRYHSLIIEPDSLPAVFDVHGYADGEIMAIKHQDYPVYGLQFHPESIGTTEGQRMIDAFLKVVGEK</sequence>
<evidence type="ECO:0000259" key="2">
    <source>
        <dbReference type="Pfam" id="PF00117"/>
    </source>
</evidence>
<evidence type="ECO:0000313" key="4">
    <source>
        <dbReference type="Proteomes" id="UP000782705"/>
    </source>
</evidence>
<feature type="domain" description="Glutamine amidotransferase" evidence="2">
    <location>
        <begin position="3"/>
        <end position="180"/>
    </location>
</feature>
<dbReference type="PRINTS" id="PR00099">
    <property type="entry name" value="CPSGATASE"/>
</dbReference>
<dbReference type="PRINTS" id="PR00096">
    <property type="entry name" value="GATASE"/>
</dbReference>
<dbReference type="CDD" id="cd01743">
    <property type="entry name" value="GATase1_Anthranilate_Synthase"/>
    <property type="match status" value="1"/>
</dbReference>
<dbReference type="Gene3D" id="3.40.50.880">
    <property type="match status" value="1"/>
</dbReference>
<dbReference type="RefSeq" id="WP_161901812.1">
    <property type="nucleotide sequence ID" value="NZ_MAEL01000033.1"/>
</dbReference>
<dbReference type="EMBL" id="MAEL01000033">
    <property type="protein sequence ID" value="KAF1304308.1"/>
    <property type="molecule type" value="Genomic_DNA"/>
</dbReference>
<dbReference type="Pfam" id="PF00117">
    <property type="entry name" value="GATase"/>
    <property type="match status" value="1"/>
</dbReference>
<dbReference type="SUPFAM" id="SSF52317">
    <property type="entry name" value="Class I glutamine amidotransferase-like"/>
    <property type="match status" value="1"/>
</dbReference>
<dbReference type="PANTHER" id="PTHR43418">
    <property type="entry name" value="MULTIFUNCTIONAL TRYPTOPHAN BIOSYNTHESIS PROTEIN-RELATED"/>
    <property type="match status" value="1"/>
</dbReference>